<dbReference type="InterPro" id="IPR023382">
    <property type="entry name" value="MnmA-like_central_sf"/>
</dbReference>
<keyword evidence="5" id="KW-0547">Nucleotide-binding</keyword>
<accession>A0A645ELG2</accession>
<reference evidence="11" key="1">
    <citation type="submission" date="2019-08" db="EMBL/GenBank/DDBJ databases">
        <authorList>
            <person name="Kucharzyk K."/>
            <person name="Murdoch R.W."/>
            <person name="Higgins S."/>
            <person name="Loffler F."/>
        </authorList>
    </citation>
    <scope>NUCLEOTIDE SEQUENCE</scope>
</reference>
<dbReference type="Gene3D" id="2.40.30.10">
    <property type="entry name" value="Translation factors"/>
    <property type="match status" value="1"/>
</dbReference>
<feature type="domain" description="tRNA-specific 2-thiouridylase MnmA-like C-terminal" evidence="9">
    <location>
        <begin position="198"/>
        <end position="270"/>
    </location>
</feature>
<keyword evidence="8" id="KW-1015">Disulfide bond</keyword>
<dbReference type="Pfam" id="PF20259">
    <property type="entry name" value="tRNA_Me_trans_M"/>
    <property type="match status" value="1"/>
</dbReference>
<comment type="caution">
    <text evidence="11">The sequence shown here is derived from an EMBL/GenBank/DDBJ whole genome shotgun (WGS) entry which is preliminary data.</text>
</comment>
<dbReference type="Gene3D" id="2.30.30.280">
    <property type="entry name" value="Adenine nucleotide alpha hydrolases-like domains"/>
    <property type="match status" value="1"/>
</dbReference>
<evidence type="ECO:0000256" key="5">
    <source>
        <dbReference type="ARBA" id="ARBA00022741"/>
    </source>
</evidence>
<dbReference type="InterPro" id="IPR014729">
    <property type="entry name" value="Rossmann-like_a/b/a_fold"/>
</dbReference>
<dbReference type="CDD" id="cd01998">
    <property type="entry name" value="MnmA_TRMU-like"/>
    <property type="match status" value="1"/>
</dbReference>
<keyword evidence="1" id="KW-0963">Cytoplasm</keyword>
<keyword evidence="2" id="KW-0820">tRNA-binding</keyword>
<sequence length="281" mass="31002">MEEYARGRTPNPDVLCNCEIKFRAFLDFAVSTGAETLATGHYARLDKTNGVKLLRARDLGKDQTYFLAGLTQEQLKNAMFPIGELQKSEVRKLAQESGLSNAAKKDSTGICFIGERNFKQFLMQYLPAQPGDMVDETGRVIARHDGLMYYTLGQRKGLGIGGRSDGSGESWFVIGKDLKRNLLIVQQGEHDELFSLSLDTEKVNWIAGTAPAQTFSCTAKFRYRQPDQAVQVSIDGAGAHVVFDQPQRAVTPGQWVVFYQGDVCLGGGPIDRVEPKKAICV</sequence>
<dbReference type="FunFam" id="2.40.30.10:FF:000023">
    <property type="entry name" value="tRNA-specific 2-thiouridylase MnmA"/>
    <property type="match status" value="1"/>
</dbReference>
<keyword evidence="6" id="KW-0067">ATP-binding</keyword>
<organism evidence="11">
    <name type="scientific">bioreactor metagenome</name>
    <dbReference type="NCBI Taxonomy" id="1076179"/>
    <lineage>
        <taxon>unclassified sequences</taxon>
        <taxon>metagenomes</taxon>
        <taxon>ecological metagenomes</taxon>
    </lineage>
</organism>
<keyword evidence="3 11" id="KW-0808">Transferase</keyword>
<evidence type="ECO:0000259" key="9">
    <source>
        <dbReference type="Pfam" id="PF20258"/>
    </source>
</evidence>
<dbReference type="Pfam" id="PF03054">
    <property type="entry name" value="tRNA_Me_trans"/>
    <property type="match status" value="1"/>
</dbReference>
<evidence type="ECO:0000256" key="8">
    <source>
        <dbReference type="ARBA" id="ARBA00023157"/>
    </source>
</evidence>
<keyword evidence="4" id="KW-0819">tRNA processing</keyword>
<dbReference type="NCBIfam" id="NF001138">
    <property type="entry name" value="PRK00143.1"/>
    <property type="match status" value="1"/>
</dbReference>
<protein>
    <submittedName>
        <fullName evidence="11">tRNA-specific 2-thiouridylase MnmA</fullName>
        <ecNumber evidence="11">2.8.1.13</ecNumber>
    </submittedName>
</protein>
<dbReference type="FunFam" id="2.30.30.280:FF:000001">
    <property type="entry name" value="tRNA-specific 2-thiouridylase MnmA"/>
    <property type="match status" value="1"/>
</dbReference>
<dbReference type="Pfam" id="PF20258">
    <property type="entry name" value="tRNA_Me_trans_C"/>
    <property type="match status" value="1"/>
</dbReference>
<dbReference type="EMBL" id="VSSQ01048573">
    <property type="protein sequence ID" value="MPN02617.1"/>
    <property type="molecule type" value="Genomic_DNA"/>
</dbReference>
<evidence type="ECO:0000313" key="11">
    <source>
        <dbReference type="EMBL" id="MPN02617.1"/>
    </source>
</evidence>
<dbReference type="Gene3D" id="3.40.50.620">
    <property type="entry name" value="HUPs"/>
    <property type="match status" value="1"/>
</dbReference>
<evidence type="ECO:0000256" key="4">
    <source>
        <dbReference type="ARBA" id="ARBA00022694"/>
    </source>
</evidence>
<evidence type="ECO:0000256" key="7">
    <source>
        <dbReference type="ARBA" id="ARBA00022884"/>
    </source>
</evidence>
<feature type="domain" description="tRNA-specific 2-thiouridylase MnmA-like central" evidence="10">
    <location>
        <begin position="119"/>
        <end position="186"/>
    </location>
</feature>
<dbReference type="InterPro" id="IPR046884">
    <property type="entry name" value="MnmA-like_central"/>
</dbReference>
<dbReference type="InterPro" id="IPR046885">
    <property type="entry name" value="MnmA-like_C"/>
</dbReference>
<evidence type="ECO:0000256" key="6">
    <source>
        <dbReference type="ARBA" id="ARBA00022840"/>
    </source>
</evidence>
<evidence type="ECO:0000256" key="1">
    <source>
        <dbReference type="ARBA" id="ARBA00022490"/>
    </source>
</evidence>
<dbReference type="PANTHER" id="PTHR11933:SF5">
    <property type="entry name" value="MITOCHONDRIAL TRNA-SPECIFIC 2-THIOURIDYLASE 1"/>
    <property type="match status" value="1"/>
</dbReference>
<dbReference type="EC" id="2.8.1.13" evidence="11"/>
<dbReference type="AlphaFoldDB" id="A0A645ELG2"/>
<evidence type="ECO:0000256" key="2">
    <source>
        <dbReference type="ARBA" id="ARBA00022555"/>
    </source>
</evidence>
<dbReference type="GO" id="GO:0005524">
    <property type="term" value="F:ATP binding"/>
    <property type="evidence" value="ECO:0007669"/>
    <property type="project" value="UniProtKB-KW"/>
</dbReference>
<keyword evidence="7" id="KW-0694">RNA-binding</keyword>
<dbReference type="GO" id="GO:0103016">
    <property type="term" value="F:tRNA-uridine 2-sulfurtransferase activity"/>
    <property type="evidence" value="ECO:0007669"/>
    <property type="project" value="UniProtKB-EC"/>
</dbReference>
<evidence type="ECO:0000256" key="3">
    <source>
        <dbReference type="ARBA" id="ARBA00022679"/>
    </source>
</evidence>
<proteinExistence type="predicted"/>
<dbReference type="GO" id="GO:0002143">
    <property type="term" value="P:tRNA wobble position uridine thiolation"/>
    <property type="evidence" value="ECO:0007669"/>
    <property type="project" value="TreeGrafter"/>
</dbReference>
<dbReference type="SUPFAM" id="SSF52402">
    <property type="entry name" value="Adenine nucleotide alpha hydrolases-like"/>
    <property type="match status" value="1"/>
</dbReference>
<name>A0A645ELG2_9ZZZZ</name>
<dbReference type="PANTHER" id="PTHR11933">
    <property type="entry name" value="TRNA 5-METHYLAMINOMETHYL-2-THIOURIDYLATE -METHYLTRANSFERASE"/>
    <property type="match status" value="1"/>
</dbReference>
<dbReference type="GO" id="GO:0000049">
    <property type="term" value="F:tRNA binding"/>
    <property type="evidence" value="ECO:0007669"/>
    <property type="project" value="UniProtKB-KW"/>
</dbReference>
<dbReference type="NCBIfam" id="TIGR00420">
    <property type="entry name" value="trmU"/>
    <property type="match status" value="1"/>
</dbReference>
<dbReference type="InterPro" id="IPR004506">
    <property type="entry name" value="MnmA-like"/>
</dbReference>
<evidence type="ECO:0000259" key="10">
    <source>
        <dbReference type="Pfam" id="PF20259"/>
    </source>
</evidence>
<gene>
    <name evidence="11" type="primary">mnmA_46</name>
    <name evidence="11" type="ORF">SDC9_149833</name>
</gene>